<keyword evidence="1" id="KW-1133">Transmembrane helix</keyword>
<keyword evidence="1" id="KW-0812">Transmembrane</keyword>
<proteinExistence type="predicted"/>
<dbReference type="EMBL" id="AP023091">
    <property type="protein sequence ID" value="BCE17778.1"/>
    <property type="molecule type" value="Genomic_DNA"/>
</dbReference>
<feature type="transmembrane region" description="Helical" evidence="1">
    <location>
        <begin position="21"/>
        <end position="40"/>
    </location>
</feature>
<evidence type="ECO:0008006" key="3">
    <source>
        <dbReference type="Google" id="ProtNLM"/>
    </source>
</evidence>
<reference evidence="2" key="1">
    <citation type="submission" date="2020-05" db="EMBL/GenBank/DDBJ databases">
        <title>Complete genome sequence of Bradyrhizobium diazoefficiens XF1 isolated from soybean nodule.</title>
        <authorList>
            <person name="Noda R."/>
            <person name="Kakizaki K."/>
            <person name="Minamisawa K."/>
        </authorList>
    </citation>
    <scope>NUCLEOTIDE SEQUENCE</scope>
    <source>
        <strain evidence="2">XF1</strain>
    </source>
</reference>
<name>A0A809WUB6_9BRAD</name>
<keyword evidence="1" id="KW-0472">Membrane</keyword>
<organism evidence="2">
    <name type="scientific">Bradyrhizobium diazoefficiens</name>
    <dbReference type="NCBI Taxonomy" id="1355477"/>
    <lineage>
        <taxon>Bacteria</taxon>
        <taxon>Pseudomonadati</taxon>
        <taxon>Pseudomonadota</taxon>
        <taxon>Alphaproteobacteria</taxon>
        <taxon>Hyphomicrobiales</taxon>
        <taxon>Nitrobacteraceae</taxon>
        <taxon>Bradyrhizobium</taxon>
    </lineage>
</organism>
<sequence length="90" mass="10109">MRRALLWFFRNRETGEITIAQAPNLALWIVMVAGILLWIWPSAGRLSLGLTVIFKGGLLVWAADEIVRGVNPWRRCLGAAVALYEMTTII</sequence>
<gene>
    <name evidence="2" type="ORF">XF1B_04590</name>
</gene>
<protein>
    <recommendedName>
        <fullName evidence="3">Glycine/betaine ABC transporter permease</fullName>
    </recommendedName>
</protein>
<accession>A0A809WUB6</accession>
<dbReference type="AlphaFoldDB" id="A0A809WUB6"/>
<evidence type="ECO:0000256" key="1">
    <source>
        <dbReference type="SAM" id="Phobius"/>
    </source>
</evidence>
<evidence type="ECO:0000313" key="2">
    <source>
        <dbReference type="EMBL" id="BCE17778.1"/>
    </source>
</evidence>